<gene>
    <name evidence="1" type="ORF">NCTC12120_00691</name>
</gene>
<sequence>MTLVPVLSCGRPLTCQALNPETLDELLTAAHIELATVRLMSHEGEPEVMSDVLDRVRRLASTFEAYVALNLRPEQTRAAAFVAASAHQILSRVRETILDRPTVVSSDALGSSISATLLFLIAGRAADAAEVASQLRAKGERRAVRRSLILSLRGIGNW</sequence>
<proteinExistence type="predicted"/>
<evidence type="ECO:0000313" key="1">
    <source>
        <dbReference type="EMBL" id="SQA96920.1"/>
    </source>
</evidence>
<accession>A0A2X2V4R1</accession>
<dbReference type="Proteomes" id="UP000251197">
    <property type="component" value="Unassembled WGS sequence"/>
</dbReference>
<reference evidence="1 2" key="1">
    <citation type="submission" date="2018-06" db="EMBL/GenBank/DDBJ databases">
        <authorList>
            <consortium name="Pathogen Informatics"/>
            <person name="Doyle S."/>
        </authorList>
    </citation>
    <scope>NUCLEOTIDE SEQUENCE [LARGE SCALE GENOMIC DNA]</scope>
    <source>
        <strain evidence="1 2">NCTC12120</strain>
    </source>
</reference>
<dbReference type="EMBL" id="UAVU01000003">
    <property type="protein sequence ID" value="SQA96920.1"/>
    <property type="molecule type" value="Genomic_DNA"/>
</dbReference>
<evidence type="ECO:0000313" key="2">
    <source>
        <dbReference type="Proteomes" id="UP000251197"/>
    </source>
</evidence>
<protein>
    <submittedName>
        <fullName evidence="1">Uncharacterized protein</fullName>
    </submittedName>
</protein>
<organism evidence="1 2">
    <name type="scientific">Cedecea neteri</name>
    <dbReference type="NCBI Taxonomy" id="158822"/>
    <lineage>
        <taxon>Bacteria</taxon>
        <taxon>Pseudomonadati</taxon>
        <taxon>Pseudomonadota</taxon>
        <taxon>Gammaproteobacteria</taxon>
        <taxon>Enterobacterales</taxon>
        <taxon>Enterobacteriaceae</taxon>
        <taxon>Cedecea</taxon>
    </lineage>
</organism>
<name>A0A2X2V4R1_9ENTR</name>
<dbReference type="AlphaFoldDB" id="A0A2X2V4R1"/>